<evidence type="ECO:0000256" key="1">
    <source>
        <dbReference type="SAM" id="MobiDB-lite"/>
    </source>
</evidence>
<reference evidence="2 3" key="1">
    <citation type="submission" date="2014-05" db="EMBL/GenBank/DDBJ databases">
        <authorList>
            <person name="Sibley D."/>
            <person name="Venepally P."/>
            <person name="Karamycheva S."/>
            <person name="Hadjithomas M."/>
            <person name="Khan A."/>
            <person name="Brunk B."/>
            <person name="Roos D."/>
            <person name="Caler E."/>
            <person name="Lorenzi H."/>
        </authorList>
    </citation>
    <scope>NUCLEOTIDE SEQUENCE [LARGE SCALE GENOMIC DNA]</scope>
    <source>
        <strain evidence="2 3">RUB</strain>
    </source>
</reference>
<dbReference type="AlphaFoldDB" id="A0A086M0W9"/>
<organism evidence="2 3">
    <name type="scientific">Toxoplasma gondii RUB</name>
    <dbReference type="NCBI Taxonomy" id="935652"/>
    <lineage>
        <taxon>Eukaryota</taxon>
        <taxon>Sar</taxon>
        <taxon>Alveolata</taxon>
        <taxon>Apicomplexa</taxon>
        <taxon>Conoidasida</taxon>
        <taxon>Coccidia</taxon>
        <taxon>Eucoccidiorida</taxon>
        <taxon>Eimeriorina</taxon>
        <taxon>Sarcocystidae</taxon>
        <taxon>Toxoplasma</taxon>
    </lineage>
</organism>
<dbReference type="EMBL" id="AFYV02001250">
    <property type="protein sequence ID" value="KFG62537.1"/>
    <property type="molecule type" value="Genomic_DNA"/>
</dbReference>
<protein>
    <submittedName>
        <fullName evidence="2">Uncharacterized protein</fullName>
    </submittedName>
</protein>
<dbReference type="InterPro" id="IPR027973">
    <property type="entry name" value="FSAF1-like"/>
</dbReference>
<feature type="compositionally biased region" description="Basic and acidic residues" evidence="1">
    <location>
        <begin position="281"/>
        <end position="298"/>
    </location>
</feature>
<name>A0A086M0W9_TOXGO</name>
<sequence length="421" mass="45286">MSMALSSDSRKIGKRRRRNGGQLAGKEVPVKLKKAKSGEVASVAEADADAQEQKQAQAEAKLRAICAAFWGDDEEESVPACSSSQAFVASEESETKKRRRSAEPAPERAGVSSQGGLRAVDHQDSGPTGNTQECSTRKKKGSSTSVESAVSSVGASPSVSPSNCDLQPKKRSRGGKNGFRDSSSTAGASSPDSTRPSCSVPWGFEFLGGEIQEIPSCDRTSATPRGSSSDAHGGFAARGSGKKDSGFHSSGNSRTGTPPGGAKSGRSPAGQGANSAVVSADADRRKREELEKKREKEMFDETVRDIRRLVYPHLGTFQRRQYVSAALRALGAKQLKGQKRLLPELRSRQAKTKANIAKRLEEEKHLGVSTHLDKRGNLQSGERYKKKQRDQKRGRQDLRNALGSAGQLDRKQVKKLRLKIS</sequence>
<evidence type="ECO:0000313" key="2">
    <source>
        <dbReference type="EMBL" id="KFG62537.1"/>
    </source>
</evidence>
<evidence type="ECO:0000313" key="3">
    <source>
        <dbReference type="Proteomes" id="UP000028834"/>
    </source>
</evidence>
<dbReference type="Proteomes" id="UP000028834">
    <property type="component" value="Unassembled WGS sequence"/>
</dbReference>
<feature type="region of interest" description="Disordered" evidence="1">
    <location>
        <begin position="1"/>
        <end position="57"/>
    </location>
</feature>
<gene>
    <name evidence="2" type="ORF">TGRUB_288270</name>
</gene>
<proteinExistence type="predicted"/>
<dbReference type="OrthoDB" id="333038at2759"/>
<feature type="region of interest" description="Disordered" evidence="1">
    <location>
        <begin position="76"/>
        <end position="298"/>
    </location>
</feature>
<feature type="compositionally biased region" description="Polar residues" evidence="1">
    <location>
        <begin position="218"/>
        <end position="230"/>
    </location>
</feature>
<feature type="compositionally biased region" description="Low complexity" evidence="1">
    <location>
        <begin position="142"/>
        <end position="162"/>
    </location>
</feature>
<feature type="region of interest" description="Disordered" evidence="1">
    <location>
        <begin position="376"/>
        <end position="421"/>
    </location>
</feature>
<feature type="compositionally biased region" description="Low complexity" evidence="1">
    <location>
        <begin position="181"/>
        <end position="194"/>
    </location>
</feature>
<feature type="compositionally biased region" description="Polar residues" evidence="1">
    <location>
        <begin position="125"/>
        <end position="134"/>
    </location>
</feature>
<comment type="caution">
    <text evidence="2">The sequence shown here is derived from an EMBL/GenBank/DDBJ whole genome shotgun (WGS) entry which is preliminary data.</text>
</comment>
<feature type="compositionally biased region" description="Basic residues" evidence="1">
    <location>
        <begin position="412"/>
        <end position="421"/>
    </location>
</feature>
<accession>A0A086M0W9</accession>
<dbReference type="Pfam" id="PF15375">
    <property type="entry name" value="FSAF1"/>
    <property type="match status" value="1"/>
</dbReference>
<dbReference type="VEuPathDB" id="ToxoDB:TGRUB_288270"/>
<feature type="compositionally biased region" description="Polar residues" evidence="1">
    <location>
        <begin position="247"/>
        <end position="256"/>
    </location>
</feature>